<evidence type="ECO:0000313" key="5">
    <source>
        <dbReference type="Proteomes" id="UP000769766"/>
    </source>
</evidence>
<feature type="chain" id="PRO_5037794455" evidence="2">
    <location>
        <begin position="27"/>
        <end position="351"/>
    </location>
</feature>
<feature type="signal peptide" evidence="2">
    <location>
        <begin position="1"/>
        <end position="26"/>
    </location>
</feature>
<dbReference type="Pfam" id="PF00753">
    <property type="entry name" value="Lactamase_B"/>
    <property type="match status" value="1"/>
</dbReference>
<evidence type="ECO:0000256" key="1">
    <source>
        <dbReference type="ARBA" id="ARBA00005250"/>
    </source>
</evidence>
<dbReference type="Proteomes" id="UP000769766">
    <property type="component" value="Unassembled WGS sequence"/>
</dbReference>
<dbReference type="EMBL" id="JACPRF010000138">
    <property type="protein sequence ID" value="MBI2876114.1"/>
    <property type="molecule type" value="Genomic_DNA"/>
</dbReference>
<dbReference type="Gene3D" id="3.60.15.10">
    <property type="entry name" value="Ribonuclease Z/Hydroxyacylglutathione hydrolase-like"/>
    <property type="match status" value="1"/>
</dbReference>
<accession>A0A932CN12</accession>
<protein>
    <submittedName>
        <fullName evidence="4">MBL fold metallo-hydrolase</fullName>
    </submittedName>
</protein>
<dbReference type="InterPro" id="IPR001279">
    <property type="entry name" value="Metallo-B-lactamas"/>
</dbReference>
<dbReference type="InterPro" id="IPR036866">
    <property type="entry name" value="RibonucZ/Hydroxyglut_hydro"/>
</dbReference>
<dbReference type="GO" id="GO:0017001">
    <property type="term" value="P:antibiotic catabolic process"/>
    <property type="evidence" value="ECO:0007669"/>
    <property type="project" value="UniProtKB-ARBA"/>
</dbReference>
<keyword evidence="2" id="KW-0732">Signal</keyword>
<dbReference type="InterPro" id="IPR050855">
    <property type="entry name" value="NDM-1-like"/>
</dbReference>
<dbReference type="SUPFAM" id="SSF56281">
    <property type="entry name" value="Metallo-hydrolase/oxidoreductase"/>
    <property type="match status" value="1"/>
</dbReference>
<dbReference type="PANTHER" id="PTHR42951:SF4">
    <property type="entry name" value="ACYL-COENZYME A THIOESTERASE MBLAC2"/>
    <property type="match status" value="1"/>
</dbReference>
<comment type="caution">
    <text evidence="4">The sequence shown here is derived from an EMBL/GenBank/DDBJ whole genome shotgun (WGS) entry which is preliminary data.</text>
</comment>
<reference evidence="4" key="1">
    <citation type="submission" date="2020-07" db="EMBL/GenBank/DDBJ databases">
        <title>Huge and variable diversity of episymbiotic CPR bacteria and DPANN archaea in groundwater ecosystems.</title>
        <authorList>
            <person name="He C.Y."/>
            <person name="Keren R."/>
            <person name="Whittaker M."/>
            <person name="Farag I.F."/>
            <person name="Doudna J."/>
            <person name="Cate J.H.D."/>
            <person name="Banfield J.F."/>
        </authorList>
    </citation>
    <scope>NUCLEOTIDE SEQUENCE</scope>
    <source>
        <strain evidence="4">NC_groundwater_672_Ag_B-0.1um_62_36</strain>
    </source>
</reference>
<dbReference type="PANTHER" id="PTHR42951">
    <property type="entry name" value="METALLO-BETA-LACTAMASE DOMAIN-CONTAINING"/>
    <property type="match status" value="1"/>
</dbReference>
<evidence type="ECO:0000256" key="2">
    <source>
        <dbReference type="SAM" id="SignalP"/>
    </source>
</evidence>
<sequence length="351" mass="39357">MRKKVLLGLILSACLLSSPWPGMASAQNLEILQVKDGIYAAIGKPGRVVGANAAILLNEKGVLVVDTHISPKAAEELASEIKKLTEKPITEVINTHFHFDHTDGNQVFFPQALIIGHRDTREILLRSGLEKVEAFRKRRATQLAEERKRLASAHLDPAEREKAEGQIKFWEDFVKTVEEMKPTLKITPPNLTLDRTLTLYKGDREIQVSFFGRGHTSGDVVVYLPREKVLCSGDLLVSSGLPYMGDGFPSHWDATLAQIERLDFDTLIPGHGPVVKGPEAKEMVKTFRRYLRDLVRQVGGFVRKGASLEKTLKGVTLPQYAKKFPNFQEGLPGNIERTYQELSQRAKERRK</sequence>
<dbReference type="AlphaFoldDB" id="A0A932CN12"/>
<feature type="domain" description="Metallo-beta-lactamase" evidence="3">
    <location>
        <begin position="50"/>
        <end position="271"/>
    </location>
</feature>
<comment type="similarity">
    <text evidence="1">Belongs to the metallo-beta-lactamase superfamily. Class-B beta-lactamase family.</text>
</comment>
<dbReference type="SMART" id="SM00849">
    <property type="entry name" value="Lactamase_B"/>
    <property type="match status" value="1"/>
</dbReference>
<evidence type="ECO:0000259" key="3">
    <source>
        <dbReference type="SMART" id="SM00849"/>
    </source>
</evidence>
<evidence type="ECO:0000313" key="4">
    <source>
        <dbReference type="EMBL" id="MBI2876114.1"/>
    </source>
</evidence>
<organism evidence="4 5">
    <name type="scientific">Tectimicrobiota bacterium</name>
    <dbReference type="NCBI Taxonomy" id="2528274"/>
    <lineage>
        <taxon>Bacteria</taxon>
        <taxon>Pseudomonadati</taxon>
        <taxon>Nitrospinota/Tectimicrobiota group</taxon>
        <taxon>Candidatus Tectimicrobiota</taxon>
    </lineage>
</organism>
<proteinExistence type="inferred from homology"/>
<gene>
    <name evidence="4" type="ORF">HYY20_04465</name>
</gene>
<dbReference type="CDD" id="cd16282">
    <property type="entry name" value="metallo-hydrolase-like_MBL-fold"/>
    <property type="match status" value="1"/>
</dbReference>
<name>A0A932CN12_UNCTE</name>